<dbReference type="Proteomes" id="UP000045285">
    <property type="component" value="Unassembled WGS sequence"/>
</dbReference>
<dbReference type="Pfam" id="PF04335">
    <property type="entry name" value="VirB8"/>
    <property type="match status" value="1"/>
</dbReference>
<evidence type="ECO:0000256" key="4">
    <source>
        <dbReference type="ARBA" id="ARBA00037847"/>
    </source>
</evidence>
<evidence type="ECO:0000256" key="3">
    <source>
        <dbReference type="ARBA" id="ARBA00023136"/>
    </source>
</evidence>
<evidence type="ECO:0000256" key="2">
    <source>
        <dbReference type="ARBA" id="ARBA00022989"/>
    </source>
</evidence>
<dbReference type="EMBL" id="CCMZ01000003">
    <property type="protein sequence ID" value="CDX11976.1"/>
    <property type="molecule type" value="Genomic_DNA"/>
</dbReference>
<keyword evidence="1" id="KW-0812">Transmembrane</keyword>
<dbReference type="InterPro" id="IPR032710">
    <property type="entry name" value="NTF2-like_dom_sf"/>
</dbReference>
<evidence type="ECO:0000313" key="6">
    <source>
        <dbReference type="EMBL" id="CDX11976.1"/>
    </source>
</evidence>
<comment type="subcellular location">
    <subcellularLocation>
        <location evidence="4">Endomembrane system</location>
        <topology evidence="4">Single-pass membrane protein</topology>
    </subcellularLocation>
</comment>
<feature type="domain" description="Bacterial virulence protein VirB8" evidence="5">
    <location>
        <begin position="23"/>
        <end position="226"/>
    </location>
</feature>
<dbReference type="GO" id="GO:0012505">
    <property type="term" value="C:endomembrane system"/>
    <property type="evidence" value="ECO:0007669"/>
    <property type="project" value="UniProtKB-SubCell"/>
</dbReference>
<keyword evidence="3" id="KW-0472">Membrane</keyword>
<name>A0A090DA62_MESPL</name>
<dbReference type="NCBIfam" id="NF010446">
    <property type="entry name" value="PRK13872.1"/>
    <property type="match status" value="1"/>
</dbReference>
<keyword evidence="7" id="KW-1185">Reference proteome</keyword>
<evidence type="ECO:0000313" key="7">
    <source>
        <dbReference type="Proteomes" id="UP000045285"/>
    </source>
</evidence>
<keyword evidence="2" id="KW-1133">Transmembrane helix</keyword>
<dbReference type="InterPro" id="IPR035658">
    <property type="entry name" value="TrbF"/>
</dbReference>
<dbReference type="Gene3D" id="3.10.450.230">
    <property type="entry name" value="VirB8 protein"/>
    <property type="match status" value="1"/>
</dbReference>
<sequence length="229" mass="25632">MNIFRRPAVHYGKSPRPETPYQKAQQIWDERIGSARVQARNWRAMAFGSLILSAGLATSLVWQSGHGTVVPWVVQVDKLGQAQAIAPATADYKPTDPQIAWHLARFIEQVRSIPADPIILRQDWLRAYDWTTDQGAAALNDYARAADPFSKVGKQQVAVDISSVIRASPGSFRVAWIEHHYENGQLSGTERWTAILTIATQMPSDAERLRANPLGIYVNAINWSREMSQ</sequence>
<dbReference type="InterPro" id="IPR007430">
    <property type="entry name" value="VirB8"/>
</dbReference>
<reference evidence="7" key="1">
    <citation type="submission" date="2014-08" db="EMBL/GenBank/DDBJ databases">
        <authorList>
            <person name="Moulin L."/>
        </authorList>
    </citation>
    <scope>NUCLEOTIDE SEQUENCE [LARGE SCALE GENOMIC DNA]</scope>
</reference>
<dbReference type="AlphaFoldDB" id="A0A090DA62"/>
<dbReference type="GO" id="GO:0016020">
    <property type="term" value="C:membrane"/>
    <property type="evidence" value="ECO:0007669"/>
    <property type="project" value="InterPro"/>
</dbReference>
<protein>
    <submittedName>
        <fullName evidence="6">Putative conjugal transfer protein trbF</fullName>
    </submittedName>
</protein>
<gene>
    <name evidence="6" type="ORF">MPL3356_110266</name>
</gene>
<accession>A0A090DA62</accession>
<dbReference type="CDD" id="cd16425">
    <property type="entry name" value="TrbF"/>
    <property type="match status" value="1"/>
</dbReference>
<evidence type="ECO:0000259" key="5">
    <source>
        <dbReference type="Pfam" id="PF04335"/>
    </source>
</evidence>
<proteinExistence type="predicted"/>
<organism evidence="6 7">
    <name type="scientific">Mesorhizobium plurifarium</name>
    <dbReference type="NCBI Taxonomy" id="69974"/>
    <lineage>
        <taxon>Bacteria</taxon>
        <taxon>Pseudomonadati</taxon>
        <taxon>Pseudomonadota</taxon>
        <taxon>Alphaproteobacteria</taxon>
        <taxon>Hyphomicrobiales</taxon>
        <taxon>Phyllobacteriaceae</taxon>
        <taxon>Mesorhizobium</taxon>
    </lineage>
</organism>
<evidence type="ECO:0000256" key="1">
    <source>
        <dbReference type="ARBA" id="ARBA00022692"/>
    </source>
</evidence>
<dbReference type="SUPFAM" id="SSF54427">
    <property type="entry name" value="NTF2-like"/>
    <property type="match status" value="1"/>
</dbReference>